<reference evidence="2 3" key="1">
    <citation type="journal article" date="2016" name="Int. J. Syst. Evol. Microbiol.">
        <title>Pontibacter aydingkolensis sp. nov., isolated from soil of a salt lake.</title>
        <authorList>
            <person name="Osman G."/>
            <person name="Zhang T."/>
            <person name="Lou K."/>
            <person name="Gao Y."/>
            <person name="Chang W."/>
            <person name="Lin Q."/>
            <person name="Yang H.M."/>
            <person name="Huo X.D."/>
            <person name="Wang N."/>
        </authorList>
    </citation>
    <scope>NUCLEOTIDE SEQUENCE [LARGE SCALE GENOMIC DNA]</scope>
    <source>
        <strain evidence="2 3">KACC 19255</strain>
    </source>
</reference>
<dbReference type="EMBL" id="JAHYXK010000015">
    <property type="protein sequence ID" value="MBW7468523.1"/>
    <property type="molecule type" value="Genomic_DNA"/>
</dbReference>
<comment type="caution">
    <text evidence="2">The sequence shown here is derived from an EMBL/GenBank/DDBJ whole genome shotgun (WGS) entry which is preliminary data.</text>
</comment>
<feature type="chain" id="PRO_5045206805" evidence="1">
    <location>
        <begin position="21"/>
        <end position="839"/>
    </location>
</feature>
<dbReference type="RefSeq" id="WP_219878393.1">
    <property type="nucleotide sequence ID" value="NZ_JAHYXK010000015.1"/>
</dbReference>
<dbReference type="Pfam" id="PF13585">
    <property type="entry name" value="CHU_C"/>
    <property type="match status" value="1"/>
</dbReference>
<proteinExistence type="predicted"/>
<sequence>MKLRLLLLAFTLLICANAYATHIVGGEFELRHIINYNYRLTLNLYFDDVNGSPGALDQSVTVNFFEKGTNRLMLTQVMPYRSRTPVNYTNIECTVSELRTSKIVYFENIFLDPNRFNSPAGYYVTWERCCRNRTINNIVRPEDAAQTFYMELPPVVKNGLAFRNSSPVLFPPLSDYACVNELFYFDFNGTDPDGDSLVYDMVTPLNGYTTPAMPVYTITPRPEPYPPVTWLQGYSANVQVQGSPPMNINPKTGQLTMRPNQKGLFVFGIRCQEFRGGVKIGEVRRDFQVMVLDCPTNQTPVVSVREQGKTENYKQGDVLRLAADGNRCIDVLFTDPDKPEFVALRALPVNFSAQGFTLQGITSGTINQGTTTNESLKATLCFDECFDTEGKVYQLDLIVRDDGCSLPRQDTVRLSFVIDPLPDAPPTVSLSTPDRVFNVKNGDVLTFDALGFDTDNDNVTITATGQNFDLATQSITFQPRTAAGQVSSPFRWDIDCKALQQSYKIDFTVNTTVCNEVISRKETIEVRPDNTNNVPAISSDKQVTVFNLQIGEPFSARIFGNDIDLHKLALQATGDGFNLADVGMTFTSTGSEGTAEGIFNWTATCNDFKQSIRRVTFTLKETACVPSPDQQLVFEFRITAPNNAPTFTTDKNVLVFDLDLNENFEANMFGRDIDLNALTMSAAGEGFTLDEMGMVFNNKDSNGTSDGKFTWTANCIGAEKGTLRVTFNLSEQACNPSSDQQITMEFRVKVPVISDYVPANIFTPNGDGLNDFFEIPALPSDFCTAQFASIKIFNRWGKEVFASTSNAFKWDGKGVNDGVYFYVIDYQTSTYKGSVTLVR</sequence>
<dbReference type="InterPro" id="IPR026341">
    <property type="entry name" value="T9SS_type_B"/>
</dbReference>
<gene>
    <name evidence="2" type="ORF">K0O23_15710</name>
</gene>
<keyword evidence="3" id="KW-1185">Reference proteome</keyword>
<feature type="signal peptide" evidence="1">
    <location>
        <begin position="1"/>
        <end position="20"/>
    </location>
</feature>
<keyword evidence="1" id="KW-0732">Signal</keyword>
<evidence type="ECO:0000313" key="3">
    <source>
        <dbReference type="Proteomes" id="UP000813018"/>
    </source>
</evidence>
<protein>
    <submittedName>
        <fullName evidence="2">Gliding motility-associated C-terminal domain-containing protein</fullName>
    </submittedName>
</protein>
<organism evidence="2 3">
    <name type="scientific">Pontibacter aydingkolensis</name>
    <dbReference type="NCBI Taxonomy" id="1911536"/>
    <lineage>
        <taxon>Bacteria</taxon>
        <taxon>Pseudomonadati</taxon>
        <taxon>Bacteroidota</taxon>
        <taxon>Cytophagia</taxon>
        <taxon>Cytophagales</taxon>
        <taxon>Hymenobacteraceae</taxon>
        <taxon>Pontibacter</taxon>
    </lineage>
</organism>
<evidence type="ECO:0000313" key="2">
    <source>
        <dbReference type="EMBL" id="MBW7468523.1"/>
    </source>
</evidence>
<accession>A0ABS7CXK0</accession>
<dbReference type="Proteomes" id="UP000813018">
    <property type="component" value="Unassembled WGS sequence"/>
</dbReference>
<evidence type="ECO:0000256" key="1">
    <source>
        <dbReference type="SAM" id="SignalP"/>
    </source>
</evidence>
<name>A0ABS7CXK0_9BACT</name>
<dbReference type="NCBIfam" id="TIGR04131">
    <property type="entry name" value="Bac_Flav_CTERM"/>
    <property type="match status" value="1"/>
</dbReference>